<dbReference type="Proteomes" id="UP001444661">
    <property type="component" value="Unassembled WGS sequence"/>
</dbReference>
<organism evidence="1 2">
    <name type="scientific">Apiospora rasikravindrae</name>
    <dbReference type="NCBI Taxonomy" id="990691"/>
    <lineage>
        <taxon>Eukaryota</taxon>
        <taxon>Fungi</taxon>
        <taxon>Dikarya</taxon>
        <taxon>Ascomycota</taxon>
        <taxon>Pezizomycotina</taxon>
        <taxon>Sordariomycetes</taxon>
        <taxon>Xylariomycetidae</taxon>
        <taxon>Amphisphaeriales</taxon>
        <taxon>Apiosporaceae</taxon>
        <taxon>Apiospora</taxon>
    </lineage>
</organism>
<accession>A0ABR1RX55</accession>
<dbReference type="EMBL" id="JAQQWK010000012">
    <property type="protein sequence ID" value="KAK8022500.1"/>
    <property type="molecule type" value="Genomic_DNA"/>
</dbReference>
<evidence type="ECO:0000313" key="2">
    <source>
        <dbReference type="Proteomes" id="UP001444661"/>
    </source>
</evidence>
<gene>
    <name evidence="1" type="ORF">PG993_013267</name>
</gene>
<reference evidence="1 2" key="1">
    <citation type="submission" date="2023-01" db="EMBL/GenBank/DDBJ databases">
        <title>Analysis of 21 Apiospora genomes using comparative genomics revels a genus with tremendous synthesis potential of carbohydrate active enzymes and secondary metabolites.</title>
        <authorList>
            <person name="Sorensen T."/>
        </authorList>
    </citation>
    <scope>NUCLEOTIDE SEQUENCE [LARGE SCALE GENOMIC DNA]</scope>
    <source>
        <strain evidence="1 2">CBS 33761</strain>
    </source>
</reference>
<proteinExistence type="predicted"/>
<comment type="caution">
    <text evidence="1">The sequence shown here is derived from an EMBL/GenBank/DDBJ whole genome shotgun (WGS) entry which is preliminary data.</text>
</comment>
<evidence type="ECO:0000313" key="1">
    <source>
        <dbReference type="EMBL" id="KAK8022500.1"/>
    </source>
</evidence>
<protein>
    <submittedName>
        <fullName evidence="1">Uncharacterized protein</fullName>
    </submittedName>
</protein>
<sequence>MSSVTVNDFVILRASSTSTKGAGLFAKRDLDPGHRVICEDPLLKCDSLPLIGSGRPSVGDSLRGEEKIQMARLPAGPGDVFQVDASQVPPQ</sequence>
<keyword evidence="2" id="KW-1185">Reference proteome</keyword>
<name>A0ABR1RX55_9PEZI</name>